<gene>
    <name evidence="12" type="ORF">TrCOL_g7947</name>
</gene>
<evidence type="ECO:0000313" key="13">
    <source>
        <dbReference type="Proteomes" id="UP001165065"/>
    </source>
</evidence>
<evidence type="ECO:0000256" key="8">
    <source>
        <dbReference type="ARBA" id="ARBA00023098"/>
    </source>
</evidence>
<sequence>MPEFASNIFMKFQLLALPTVALAFTDYSDKCTSDVPCAAIESISAPDFPTKQDYVLYSTSQSGDRLNKVNKKMDTSSNGGWQEIRVDLDTKFQTILGFGGALTDSAAININKLTPDLQNQLIDSYYTEGGIEYTVGRVPIASCDFSTEVYSYVEVEEDLELDSFDISVDSSDTTGNKLGLIQRVLKATANPISLFASPWAPPAWMTQTNSTVGNPSLRDEPEIYESWSKYFTKFFEAYRAAGVEFWGVTVQNEPAGNTGAWQDLKMSPEEQRDFVKNYLGPELRAFNPELKIMMHDDQRVHLKEWTDTILGDPDAAQYVDGVGIHWYSEVEDYVAWATKPFDKMNDVTAKYPDQFILATEACNGFIPIIDQGPKLGDWNRGERYGYDILHDLNAHAVGWTDWNIALDLEGGPNWAKNVVDAPILIDAEAGDAYYRNPMFYYLGHFSKFIKPGSVRVGCSSTAPFTQSPMEAACFLTPADMVVVVVLNRDITGHKYNVQVKGSDNFVNVDVDKHSIQTIVFPKP</sequence>
<dbReference type="GO" id="GO:0051246">
    <property type="term" value="P:regulation of protein metabolic process"/>
    <property type="evidence" value="ECO:0007669"/>
    <property type="project" value="UniProtKB-ARBA"/>
</dbReference>
<evidence type="ECO:0000256" key="6">
    <source>
        <dbReference type="ARBA" id="ARBA00022729"/>
    </source>
</evidence>
<dbReference type="GO" id="GO:0042391">
    <property type="term" value="P:regulation of membrane potential"/>
    <property type="evidence" value="ECO:0007669"/>
    <property type="project" value="UniProtKB-ARBA"/>
</dbReference>
<dbReference type="EMBL" id="BRYA01000077">
    <property type="protein sequence ID" value="GMI37841.1"/>
    <property type="molecule type" value="Genomic_DNA"/>
</dbReference>
<proteinExistence type="inferred from homology"/>
<dbReference type="GO" id="GO:0006066">
    <property type="term" value="P:alcohol metabolic process"/>
    <property type="evidence" value="ECO:0007669"/>
    <property type="project" value="UniProtKB-ARBA"/>
</dbReference>
<dbReference type="PRINTS" id="PR00843">
    <property type="entry name" value="GLHYDRLASE30"/>
</dbReference>
<dbReference type="Proteomes" id="UP001165065">
    <property type="component" value="Unassembled WGS sequence"/>
</dbReference>
<dbReference type="GO" id="GO:0005102">
    <property type="term" value="F:signaling receptor binding"/>
    <property type="evidence" value="ECO:0007669"/>
    <property type="project" value="UniProtKB-ARBA"/>
</dbReference>
<dbReference type="GO" id="GO:0008610">
    <property type="term" value="P:lipid biosynthetic process"/>
    <property type="evidence" value="ECO:0007669"/>
    <property type="project" value="UniProtKB-ARBA"/>
</dbReference>
<comment type="caution">
    <text evidence="12">The sequence shown here is derived from an EMBL/GenBank/DDBJ whole genome shotgun (WGS) entry which is preliminary data.</text>
</comment>
<dbReference type="Pfam" id="PF02055">
    <property type="entry name" value="Glyco_hydro_30"/>
    <property type="match status" value="1"/>
</dbReference>
<feature type="chain" id="PRO_5040785625" description="glucosylceramidase" evidence="9">
    <location>
        <begin position="24"/>
        <end position="523"/>
    </location>
</feature>
<dbReference type="PANTHER" id="PTHR11069:SF23">
    <property type="entry name" value="LYSOSOMAL ACID GLUCOSYLCERAMIDASE"/>
    <property type="match status" value="1"/>
</dbReference>
<name>A0A9W7G8R5_9STRA</name>
<feature type="domain" description="Glycosyl hydrolase family 30 TIM-barrel" evidence="10">
    <location>
        <begin position="95"/>
        <end position="449"/>
    </location>
</feature>
<evidence type="ECO:0000256" key="3">
    <source>
        <dbReference type="ARBA" id="ARBA00005189"/>
    </source>
</evidence>
<keyword evidence="7" id="KW-0378">Hydrolase</keyword>
<evidence type="ECO:0000256" key="7">
    <source>
        <dbReference type="ARBA" id="ARBA00022801"/>
    </source>
</evidence>
<dbReference type="GO" id="GO:0004348">
    <property type="term" value="F:glucosylceramidase activity"/>
    <property type="evidence" value="ECO:0007669"/>
    <property type="project" value="UniProtKB-EC"/>
</dbReference>
<dbReference type="GO" id="GO:0005774">
    <property type="term" value="C:vacuolar membrane"/>
    <property type="evidence" value="ECO:0007669"/>
    <property type="project" value="UniProtKB-ARBA"/>
</dbReference>
<evidence type="ECO:0000256" key="5">
    <source>
        <dbReference type="ARBA" id="ARBA00012658"/>
    </source>
</evidence>
<comment type="pathway">
    <text evidence="3">Lipid metabolism.</text>
</comment>
<reference evidence="13" key="1">
    <citation type="journal article" date="2023" name="Commun. Biol.">
        <title>Genome analysis of Parmales, the sister group of diatoms, reveals the evolutionary specialization of diatoms from phago-mixotrophs to photoautotrophs.</title>
        <authorList>
            <person name="Ban H."/>
            <person name="Sato S."/>
            <person name="Yoshikawa S."/>
            <person name="Yamada K."/>
            <person name="Nakamura Y."/>
            <person name="Ichinomiya M."/>
            <person name="Sato N."/>
            <person name="Blanc-Mathieu R."/>
            <person name="Endo H."/>
            <person name="Kuwata A."/>
            <person name="Ogata H."/>
        </authorList>
    </citation>
    <scope>NUCLEOTIDE SEQUENCE [LARGE SCALE GENOMIC DNA]</scope>
</reference>
<comment type="catalytic activity">
    <reaction evidence="1">
        <text>a beta-D-glucosyl-(1&lt;-&gt;1')-N-acylsphing-4-enine + H2O = an N-acylsphing-4-enine + D-glucose</text>
        <dbReference type="Rhea" id="RHEA:13269"/>
        <dbReference type="ChEBI" id="CHEBI:4167"/>
        <dbReference type="ChEBI" id="CHEBI:15377"/>
        <dbReference type="ChEBI" id="CHEBI:22801"/>
        <dbReference type="ChEBI" id="CHEBI:52639"/>
        <dbReference type="EC" id="3.2.1.45"/>
    </reaction>
    <physiologicalReaction direction="left-to-right" evidence="1">
        <dbReference type="Rhea" id="RHEA:13270"/>
    </physiologicalReaction>
</comment>
<evidence type="ECO:0000259" key="11">
    <source>
        <dbReference type="Pfam" id="PF17189"/>
    </source>
</evidence>
<evidence type="ECO:0000256" key="4">
    <source>
        <dbReference type="ARBA" id="ARBA00005382"/>
    </source>
</evidence>
<dbReference type="GO" id="GO:0006680">
    <property type="term" value="P:glucosylceramide catabolic process"/>
    <property type="evidence" value="ECO:0007669"/>
    <property type="project" value="TreeGrafter"/>
</dbReference>
<evidence type="ECO:0000256" key="1">
    <source>
        <dbReference type="ARBA" id="ARBA00001013"/>
    </source>
</evidence>
<keyword evidence="8" id="KW-0443">Lipid metabolism</keyword>
<dbReference type="FunFam" id="3.20.20.80:FF:000030">
    <property type="entry name" value="Lysosomal acid glucosylceramidase"/>
    <property type="match status" value="1"/>
</dbReference>
<feature type="signal peptide" evidence="9">
    <location>
        <begin position="1"/>
        <end position="23"/>
    </location>
</feature>
<dbReference type="InterPro" id="IPR033453">
    <property type="entry name" value="Glyco_hydro_30_TIM-barrel"/>
</dbReference>
<evidence type="ECO:0000259" key="10">
    <source>
        <dbReference type="Pfam" id="PF02055"/>
    </source>
</evidence>
<dbReference type="InterPro" id="IPR017853">
    <property type="entry name" value="GH"/>
</dbReference>
<dbReference type="GO" id="GO:0007033">
    <property type="term" value="P:vacuole organization"/>
    <property type="evidence" value="ECO:0007669"/>
    <property type="project" value="UniProtKB-ARBA"/>
</dbReference>
<dbReference type="GO" id="GO:0016758">
    <property type="term" value="F:hexosyltransferase activity"/>
    <property type="evidence" value="ECO:0007669"/>
    <property type="project" value="UniProtKB-ARBA"/>
</dbReference>
<dbReference type="SUPFAM" id="SSF51445">
    <property type="entry name" value="(Trans)glycosidases"/>
    <property type="match status" value="1"/>
</dbReference>
<dbReference type="GO" id="GO:0010605">
    <property type="term" value="P:negative regulation of macromolecule metabolic process"/>
    <property type="evidence" value="ECO:0007669"/>
    <property type="project" value="UniProtKB-ARBA"/>
</dbReference>
<accession>A0A9W7G8R5</accession>
<dbReference type="Pfam" id="PF17189">
    <property type="entry name" value="Glyco_hydro_30C"/>
    <property type="match status" value="1"/>
</dbReference>
<feature type="domain" description="Glycosyl hydrolase family 30 beta sandwich" evidence="11">
    <location>
        <begin position="452"/>
        <end position="518"/>
    </location>
</feature>
<organism evidence="12 13">
    <name type="scientific">Triparma columacea</name>
    <dbReference type="NCBI Taxonomy" id="722753"/>
    <lineage>
        <taxon>Eukaryota</taxon>
        <taxon>Sar</taxon>
        <taxon>Stramenopiles</taxon>
        <taxon>Ochrophyta</taxon>
        <taxon>Bolidophyceae</taxon>
        <taxon>Parmales</taxon>
        <taxon>Triparmaceae</taxon>
        <taxon>Triparma</taxon>
    </lineage>
</organism>
<dbReference type="EC" id="3.2.1.45" evidence="5"/>
<dbReference type="InterPro" id="IPR001139">
    <property type="entry name" value="Glyco_hydro_30"/>
</dbReference>
<dbReference type="GO" id="GO:0008202">
    <property type="term" value="P:steroid metabolic process"/>
    <property type="evidence" value="ECO:0007669"/>
    <property type="project" value="UniProtKB-ARBA"/>
</dbReference>
<keyword evidence="6 9" id="KW-0732">Signal</keyword>
<comment type="pathway">
    <text evidence="2">Sphingolipid metabolism.</text>
</comment>
<dbReference type="PANTHER" id="PTHR11069">
    <property type="entry name" value="GLUCOSYLCERAMIDASE"/>
    <property type="match status" value="1"/>
</dbReference>
<keyword evidence="13" id="KW-1185">Reference proteome</keyword>
<protein>
    <recommendedName>
        <fullName evidence="5">glucosylceramidase</fullName>
        <ecNumber evidence="5">3.2.1.45</ecNumber>
    </recommendedName>
</protein>
<dbReference type="GO" id="GO:0006914">
    <property type="term" value="P:autophagy"/>
    <property type="evidence" value="ECO:0007669"/>
    <property type="project" value="UniProtKB-ARBA"/>
</dbReference>
<dbReference type="GO" id="GO:0030258">
    <property type="term" value="P:lipid modification"/>
    <property type="evidence" value="ECO:0007669"/>
    <property type="project" value="UniProtKB-ARBA"/>
</dbReference>
<dbReference type="GO" id="GO:0005764">
    <property type="term" value="C:lysosome"/>
    <property type="evidence" value="ECO:0007669"/>
    <property type="project" value="UniProtKB-ARBA"/>
</dbReference>
<dbReference type="GO" id="GO:0032006">
    <property type="term" value="P:regulation of TOR signaling"/>
    <property type="evidence" value="ECO:0007669"/>
    <property type="project" value="UniProtKB-ARBA"/>
</dbReference>
<comment type="similarity">
    <text evidence="4">Belongs to the glycosyl hydrolase 30 family.</text>
</comment>
<evidence type="ECO:0000256" key="2">
    <source>
        <dbReference type="ARBA" id="ARBA00004991"/>
    </source>
</evidence>
<evidence type="ECO:0000256" key="9">
    <source>
        <dbReference type="SAM" id="SignalP"/>
    </source>
</evidence>
<dbReference type="GO" id="GO:0030163">
    <property type="term" value="P:protein catabolic process"/>
    <property type="evidence" value="ECO:0007669"/>
    <property type="project" value="UniProtKB-ARBA"/>
</dbReference>
<dbReference type="AlphaFoldDB" id="A0A9W7G8R5"/>
<dbReference type="OrthoDB" id="2160638at2759"/>
<dbReference type="Gene3D" id="3.20.20.80">
    <property type="entry name" value="Glycosidases"/>
    <property type="match status" value="1"/>
</dbReference>
<evidence type="ECO:0000313" key="12">
    <source>
        <dbReference type="EMBL" id="GMI37841.1"/>
    </source>
</evidence>
<dbReference type="InterPro" id="IPR033452">
    <property type="entry name" value="GH30_C"/>
</dbReference>